<evidence type="ECO:0000313" key="4">
    <source>
        <dbReference type="Proteomes" id="UP000826793"/>
    </source>
</evidence>
<dbReference type="EMBL" id="DWXG01000074">
    <property type="protein sequence ID" value="HJB98678.1"/>
    <property type="molecule type" value="Genomic_DNA"/>
</dbReference>
<gene>
    <name evidence="3" type="primary">thpR</name>
    <name evidence="3" type="ORF">H9710_08880</name>
</gene>
<dbReference type="Pfam" id="PF13563">
    <property type="entry name" value="2_5_RNA_ligase2"/>
    <property type="match status" value="1"/>
</dbReference>
<evidence type="ECO:0000256" key="1">
    <source>
        <dbReference type="ARBA" id="ARBA00022801"/>
    </source>
</evidence>
<dbReference type="InterPro" id="IPR004175">
    <property type="entry name" value="RNA_CPDase"/>
</dbReference>
<organism evidence="3 4">
    <name type="scientific">Candidatus Acutalibacter pullicola</name>
    <dbReference type="NCBI Taxonomy" id="2838417"/>
    <lineage>
        <taxon>Bacteria</taxon>
        <taxon>Bacillati</taxon>
        <taxon>Bacillota</taxon>
        <taxon>Clostridia</taxon>
        <taxon>Eubacteriales</taxon>
        <taxon>Acutalibacteraceae</taxon>
        <taxon>Acutalibacter</taxon>
    </lineage>
</organism>
<protein>
    <recommendedName>
        <fullName evidence="2">RNA 2',3'-cyclic phosphodiesterase</fullName>
        <shortName evidence="2">RNA 2',3'-CPDase</shortName>
        <ecNumber evidence="2">3.1.4.58</ecNumber>
    </recommendedName>
</protein>
<dbReference type="Proteomes" id="UP000826793">
    <property type="component" value="Unassembled WGS sequence"/>
</dbReference>
<dbReference type="PANTHER" id="PTHR35561:SF1">
    <property type="entry name" value="RNA 2',3'-CYCLIC PHOSPHODIESTERASE"/>
    <property type="match status" value="1"/>
</dbReference>
<dbReference type="GO" id="GO:0004113">
    <property type="term" value="F:2',3'-cyclic-nucleotide 3'-phosphodiesterase activity"/>
    <property type="evidence" value="ECO:0007669"/>
    <property type="project" value="InterPro"/>
</dbReference>
<dbReference type="Gene3D" id="3.90.1140.10">
    <property type="entry name" value="Cyclic phosphodiesterase"/>
    <property type="match status" value="1"/>
</dbReference>
<evidence type="ECO:0000256" key="2">
    <source>
        <dbReference type="HAMAP-Rule" id="MF_01940"/>
    </source>
</evidence>
<keyword evidence="1 2" id="KW-0378">Hydrolase</keyword>
<accession>A0A9D2MW13</accession>
<feature type="active site" description="Proton acceptor" evidence="2">
    <location>
        <position position="124"/>
    </location>
</feature>
<dbReference type="NCBIfam" id="TIGR02258">
    <property type="entry name" value="2_5_ligase"/>
    <property type="match status" value="1"/>
</dbReference>
<comment type="catalytic activity">
    <reaction evidence="2">
        <text>a 3'-end 2',3'-cyclophospho-ribonucleotide-RNA + H2O = a 3'-end 2'-phospho-ribonucleotide-RNA + H(+)</text>
        <dbReference type="Rhea" id="RHEA:11828"/>
        <dbReference type="Rhea" id="RHEA-COMP:10464"/>
        <dbReference type="Rhea" id="RHEA-COMP:17353"/>
        <dbReference type="ChEBI" id="CHEBI:15377"/>
        <dbReference type="ChEBI" id="CHEBI:15378"/>
        <dbReference type="ChEBI" id="CHEBI:83064"/>
        <dbReference type="ChEBI" id="CHEBI:173113"/>
        <dbReference type="EC" id="3.1.4.58"/>
    </reaction>
</comment>
<dbReference type="HAMAP" id="MF_01940">
    <property type="entry name" value="RNA_CPDase"/>
    <property type="match status" value="1"/>
</dbReference>
<comment type="caution">
    <text evidence="3">The sequence shown here is derived from an EMBL/GenBank/DDBJ whole genome shotgun (WGS) entry which is preliminary data.</text>
</comment>
<dbReference type="PANTHER" id="PTHR35561">
    <property type="entry name" value="RNA 2',3'-CYCLIC PHOSPHODIESTERASE"/>
    <property type="match status" value="1"/>
</dbReference>
<dbReference type="SUPFAM" id="SSF55144">
    <property type="entry name" value="LigT-like"/>
    <property type="match status" value="1"/>
</dbReference>
<name>A0A9D2MW13_9FIRM</name>
<sequence>MMRLFYGLRLPSEALHSMEQLQNQLRAQFPRARFPAPETFHVTLAFLGDTPVQRLDTAKRVVNALLPAPLDLQVSHWGTFPQEKGEVLWLGLDPSPELDRLHRLLAHRLQEAGFPLESRRFQPHVTLARQVPFASPDTPRKLPAFSPFPLPCETVSLLRSHLLPQGARYEELACCSSKSPV</sequence>
<dbReference type="AlphaFoldDB" id="A0A9D2MW13"/>
<evidence type="ECO:0000313" key="3">
    <source>
        <dbReference type="EMBL" id="HJB98678.1"/>
    </source>
</evidence>
<proteinExistence type="inferred from homology"/>
<comment type="function">
    <text evidence="2">Hydrolyzes RNA 2',3'-cyclic phosphodiester to an RNA 2'-phosphomonoester.</text>
</comment>
<feature type="short sequence motif" description="HXTX 1" evidence="2">
    <location>
        <begin position="41"/>
        <end position="44"/>
    </location>
</feature>
<comment type="similarity">
    <text evidence="2">Belongs to the 2H phosphoesterase superfamily. ThpR family.</text>
</comment>
<dbReference type="InterPro" id="IPR009097">
    <property type="entry name" value="Cyclic_Pdiesterase"/>
</dbReference>
<reference evidence="3" key="2">
    <citation type="submission" date="2021-04" db="EMBL/GenBank/DDBJ databases">
        <authorList>
            <person name="Gilroy R."/>
        </authorList>
    </citation>
    <scope>NUCLEOTIDE SEQUENCE</scope>
    <source>
        <strain evidence="3">CHK185-1770</strain>
    </source>
</reference>
<feature type="short sequence motif" description="HXTX 2" evidence="2">
    <location>
        <begin position="124"/>
        <end position="127"/>
    </location>
</feature>
<dbReference type="EC" id="3.1.4.58" evidence="2"/>
<reference evidence="3" key="1">
    <citation type="journal article" date="2021" name="PeerJ">
        <title>Extensive microbial diversity within the chicken gut microbiome revealed by metagenomics and culture.</title>
        <authorList>
            <person name="Gilroy R."/>
            <person name="Ravi A."/>
            <person name="Getino M."/>
            <person name="Pursley I."/>
            <person name="Horton D.L."/>
            <person name="Alikhan N.F."/>
            <person name="Baker D."/>
            <person name="Gharbi K."/>
            <person name="Hall N."/>
            <person name="Watson M."/>
            <person name="Adriaenssens E.M."/>
            <person name="Foster-Nyarko E."/>
            <person name="Jarju S."/>
            <person name="Secka A."/>
            <person name="Antonio M."/>
            <person name="Oren A."/>
            <person name="Chaudhuri R.R."/>
            <person name="La Ragione R."/>
            <person name="Hildebrand F."/>
            <person name="Pallen M.J."/>
        </authorList>
    </citation>
    <scope>NUCLEOTIDE SEQUENCE</scope>
    <source>
        <strain evidence="3">CHK185-1770</strain>
    </source>
</reference>
<dbReference type="GO" id="GO:0008664">
    <property type="term" value="F:RNA 2',3'-cyclic 3'-phosphodiesterase activity"/>
    <property type="evidence" value="ECO:0007669"/>
    <property type="project" value="UniProtKB-EC"/>
</dbReference>
<feature type="active site" description="Proton donor" evidence="2">
    <location>
        <position position="41"/>
    </location>
</feature>